<dbReference type="SUPFAM" id="SSF74788">
    <property type="entry name" value="Cullin repeat-like"/>
    <property type="match status" value="1"/>
</dbReference>
<dbReference type="FunFam" id="1.20.1310.10:FF:000009">
    <property type="entry name" value="Cullin 5"/>
    <property type="match status" value="1"/>
</dbReference>
<dbReference type="InterPro" id="IPR045093">
    <property type="entry name" value="Cullin"/>
</dbReference>
<gene>
    <name evidence="11" type="ORF">WBA_LOCUS367</name>
</gene>
<dbReference type="FunFam" id="3.30.230.130:FF:000004">
    <property type="entry name" value="Cullin 5"/>
    <property type="match status" value="1"/>
</dbReference>
<proteinExistence type="inferred from homology"/>
<dbReference type="SUPFAM" id="SSF46785">
    <property type="entry name" value="Winged helix' DNA-binding domain"/>
    <property type="match status" value="1"/>
</dbReference>
<sequence length="838" mass="97939">MRTVRVVMINDGELFEIIRPGRSVVPLYSLFNIGDCLRRKMLRGPANPVDFDKEWTEAKSTVISLLNQRGVSKVQWQELFAIVYRICTWIEDGGDMVRKELEAEVHRYIVAAERRIMQHEEENAILRVYISEWAKFYTQTKYLPKPFSYISEQKNLILKPENSMREANFVVSSVCQFLILWYLNIIHFLFHIMLNDWGKTIFATIKHKLQSAAMRLVELERNGEAFDPQLVIGVRQSYVSLNLSTEDNLAIYKDNFERAYVDDTERFYKFRAPQVLASEGVQSYMMYADTKLVEEEARGRRYLENTADSVKKLVERCVKVLVVQFQEQILAECPTLISERQIESKICFLELRILYRLINRTSDGIDTVLKFLDMFIRTEALNDMRANANTITTDPEKYVEQLLTMFSKFSLFVADAFYGDARFLTTRDKAFQDVVNDTCIFKMEIISSKGKCADRIQAESRCPELLANFTDLILRKTSLSKRLSSEEIDAKLNDVLLILKYVQNKDVFMRFYKTHLTRRLILELSADQEKEEQMITRMREVGMPADFVTKLFRMLQDIEVNKDLNSVFKSSIASNNNCIADSISIKILNAGAWSRGAADRTQVQMPRELEDFIPEVEDFYRKQHSGRKLQWHHHWSHGTVIFTNKMGKFDLDVTTLQLSVLYCWNDRPHEQLSFECLRTATQLSAPELVRTLYSLVAFPKMRYQVLCTNCSTLNSRDFNDSTLFWINQQFTVIKNGREQNRGRINLIGRLQLSVKTNVQEEHDDIIALRILRVQEAIVKVMKVRKRCQSAQLQTELIQLLKHMFLPPKKMIKEQIEWLIENGFIARDSNDLNVFLYVT</sequence>
<evidence type="ECO:0000313" key="12">
    <source>
        <dbReference type="Proteomes" id="UP000270924"/>
    </source>
</evidence>
<dbReference type="Gene3D" id="1.20.1310.10">
    <property type="entry name" value="Cullin Repeats"/>
    <property type="match status" value="4"/>
</dbReference>
<dbReference type="SMART" id="SM00884">
    <property type="entry name" value="Cullin_Nedd8"/>
    <property type="match status" value="1"/>
</dbReference>
<evidence type="ECO:0000256" key="5">
    <source>
        <dbReference type="ARBA" id="ARBA00022843"/>
    </source>
</evidence>
<dbReference type="PANTHER" id="PTHR11932">
    <property type="entry name" value="CULLIN"/>
    <property type="match status" value="1"/>
</dbReference>
<dbReference type="InterPro" id="IPR059120">
    <property type="entry name" value="Cullin-like_AB"/>
</dbReference>
<evidence type="ECO:0000259" key="10">
    <source>
        <dbReference type="PROSITE" id="PS50069"/>
    </source>
</evidence>
<dbReference type="Gene3D" id="3.30.230.130">
    <property type="entry name" value="Cullin, Chain C, Domain 2"/>
    <property type="match status" value="1"/>
</dbReference>
<dbReference type="InterPro" id="IPR001373">
    <property type="entry name" value="Cullin_N"/>
</dbReference>
<dbReference type="EMBL" id="UYWW01000045">
    <property type="protein sequence ID" value="VDM06981.1"/>
    <property type="molecule type" value="Genomic_DNA"/>
</dbReference>
<dbReference type="AlphaFoldDB" id="A0A3P7DBM5"/>
<dbReference type="Proteomes" id="UP000270924">
    <property type="component" value="Unassembled WGS sequence"/>
</dbReference>
<keyword evidence="3" id="KW-1017">Isopeptide bond</keyword>
<dbReference type="GO" id="GO:0006511">
    <property type="term" value="P:ubiquitin-dependent protein catabolic process"/>
    <property type="evidence" value="ECO:0007669"/>
    <property type="project" value="InterPro"/>
</dbReference>
<evidence type="ECO:0000256" key="7">
    <source>
        <dbReference type="PROSITE-ProRule" id="PRU00330"/>
    </source>
</evidence>
<dbReference type="InterPro" id="IPR036390">
    <property type="entry name" value="WH_DNA-bd_sf"/>
</dbReference>
<dbReference type="PROSITE" id="PS50069">
    <property type="entry name" value="CULLIN_2"/>
    <property type="match status" value="1"/>
</dbReference>
<dbReference type="InterPro" id="IPR016158">
    <property type="entry name" value="Cullin_homology"/>
</dbReference>
<keyword evidence="9" id="KW-0812">Transmembrane</keyword>
<protein>
    <recommendedName>
        <fullName evidence="6">Cullin-5</fullName>
    </recommendedName>
</protein>
<feature type="transmembrane region" description="Helical" evidence="9">
    <location>
        <begin position="169"/>
        <end position="190"/>
    </location>
</feature>
<dbReference type="Pfam" id="PF10557">
    <property type="entry name" value="Cullin_Nedd8"/>
    <property type="match status" value="1"/>
</dbReference>
<dbReference type="SUPFAM" id="SSF75632">
    <property type="entry name" value="Cullin homology domain"/>
    <property type="match status" value="1"/>
</dbReference>
<organism evidence="11 12">
    <name type="scientific">Wuchereria bancrofti</name>
    <dbReference type="NCBI Taxonomy" id="6293"/>
    <lineage>
        <taxon>Eukaryota</taxon>
        <taxon>Metazoa</taxon>
        <taxon>Ecdysozoa</taxon>
        <taxon>Nematoda</taxon>
        <taxon>Chromadorea</taxon>
        <taxon>Rhabditida</taxon>
        <taxon>Spirurina</taxon>
        <taxon>Spiruromorpha</taxon>
        <taxon>Filarioidea</taxon>
        <taxon>Onchocercidae</taxon>
        <taxon>Wuchereria</taxon>
    </lineage>
</organism>
<evidence type="ECO:0000256" key="8">
    <source>
        <dbReference type="RuleBase" id="RU003829"/>
    </source>
</evidence>
<dbReference type="GO" id="GO:0031625">
    <property type="term" value="F:ubiquitin protein ligase binding"/>
    <property type="evidence" value="ECO:0007669"/>
    <property type="project" value="InterPro"/>
</dbReference>
<dbReference type="InterPro" id="IPR036317">
    <property type="entry name" value="Cullin_homology_sf"/>
</dbReference>
<keyword evidence="9" id="KW-0472">Membrane</keyword>
<keyword evidence="4" id="KW-0833">Ubl conjugation pathway</keyword>
<dbReference type="InterPro" id="IPR036388">
    <property type="entry name" value="WH-like_DNA-bd_sf"/>
</dbReference>
<dbReference type="InterPro" id="IPR016159">
    <property type="entry name" value="Cullin_repeat-like_dom_sf"/>
</dbReference>
<dbReference type="OrthoDB" id="27073at2759"/>
<dbReference type="Gene3D" id="1.10.10.10">
    <property type="entry name" value="Winged helix-like DNA-binding domain superfamily/Winged helix DNA-binding domain"/>
    <property type="match status" value="1"/>
</dbReference>
<dbReference type="InterPro" id="IPR019559">
    <property type="entry name" value="Cullin_neddylation_domain"/>
</dbReference>
<evidence type="ECO:0000256" key="4">
    <source>
        <dbReference type="ARBA" id="ARBA00022786"/>
    </source>
</evidence>
<evidence type="ECO:0000256" key="2">
    <source>
        <dbReference type="ARBA" id="ARBA00006019"/>
    </source>
</evidence>
<evidence type="ECO:0000256" key="1">
    <source>
        <dbReference type="ARBA" id="ARBA00004906"/>
    </source>
</evidence>
<dbReference type="OMA" id="FWINQQF"/>
<dbReference type="FunFam" id="1.20.1310.10:FF:000014">
    <property type="entry name" value="Cullin 5"/>
    <property type="match status" value="1"/>
</dbReference>
<keyword evidence="12" id="KW-1185">Reference proteome</keyword>
<keyword evidence="5" id="KW-0832">Ubl conjugation</keyword>
<dbReference type="Pfam" id="PF00888">
    <property type="entry name" value="Cullin"/>
    <property type="match status" value="1"/>
</dbReference>
<evidence type="ECO:0000313" key="11">
    <source>
        <dbReference type="EMBL" id="VDM06981.1"/>
    </source>
</evidence>
<dbReference type="FunCoup" id="A0A3P7DBM5">
    <property type="interactions" value="1700"/>
</dbReference>
<comment type="similarity">
    <text evidence="2 7 8">Belongs to the cullin family.</text>
</comment>
<dbReference type="InParanoid" id="A0A3P7DBM5"/>
<reference evidence="11 12" key="1">
    <citation type="submission" date="2018-11" db="EMBL/GenBank/DDBJ databases">
        <authorList>
            <consortium name="Pathogen Informatics"/>
        </authorList>
    </citation>
    <scope>NUCLEOTIDE SEQUENCE [LARGE SCALE GENOMIC DNA]</scope>
</reference>
<comment type="pathway">
    <text evidence="1">Protein modification; protein ubiquitination.</text>
</comment>
<evidence type="ECO:0000256" key="9">
    <source>
        <dbReference type="SAM" id="Phobius"/>
    </source>
</evidence>
<evidence type="ECO:0000256" key="6">
    <source>
        <dbReference type="ARBA" id="ARBA00040451"/>
    </source>
</evidence>
<name>A0A3P7DBM5_WUCBA</name>
<dbReference type="Pfam" id="PF26557">
    <property type="entry name" value="Cullin_AB"/>
    <property type="match status" value="1"/>
</dbReference>
<evidence type="ECO:0000256" key="3">
    <source>
        <dbReference type="ARBA" id="ARBA00022499"/>
    </source>
</evidence>
<feature type="domain" description="Cullin family profile" evidence="10">
    <location>
        <begin position="461"/>
        <end position="696"/>
    </location>
</feature>
<keyword evidence="9" id="KW-1133">Transmembrane helix</keyword>
<dbReference type="SMART" id="SM00182">
    <property type="entry name" value="CULLIN"/>
    <property type="match status" value="1"/>
</dbReference>
<accession>A0A3P7DBM5</accession>